<gene>
    <name evidence="1" type="ORF">ENI34_04790</name>
</gene>
<sequence length="201" mass="22134">MKNLITAIIALPLVLLGAQWQSLNGPPAGRADDMSMGWDPIHNYWVIYAADRYHKLYKSVNEGEFWDSILPLDVVNPVCVICDPNEAWTVYIGKNDQTPVWKSVDGGETWESKSSGITNTSPLCFAMDPNNSSVVYLGCQKDDSQYEMFKTTNGGTDWSALSNSPNVTVNDIAITHDPLRGTWIIAGCSGSSDRGIWLSIN</sequence>
<proteinExistence type="predicted"/>
<evidence type="ECO:0000313" key="1">
    <source>
        <dbReference type="EMBL" id="HEC78444.1"/>
    </source>
</evidence>
<organism evidence="1 2">
    <name type="scientific">candidate division WOR-3 bacterium</name>
    <dbReference type="NCBI Taxonomy" id="2052148"/>
    <lineage>
        <taxon>Bacteria</taxon>
        <taxon>Bacteria division WOR-3</taxon>
    </lineage>
</organism>
<dbReference type="EMBL" id="DRIG01000052">
    <property type="protein sequence ID" value="HEC78444.1"/>
    <property type="molecule type" value="Genomic_DNA"/>
</dbReference>
<protein>
    <recommendedName>
        <fullName evidence="3">Sortilin N-terminal domain-containing protein</fullName>
    </recommendedName>
</protein>
<dbReference type="Proteomes" id="UP000885826">
    <property type="component" value="Unassembled WGS sequence"/>
</dbReference>
<comment type="caution">
    <text evidence="1">The sequence shown here is derived from an EMBL/GenBank/DDBJ whole genome shotgun (WGS) entry which is preliminary data.</text>
</comment>
<evidence type="ECO:0000313" key="2">
    <source>
        <dbReference type="Proteomes" id="UP000885826"/>
    </source>
</evidence>
<name>A0A9C9K058_UNCW3</name>
<dbReference type="InterPro" id="IPR015943">
    <property type="entry name" value="WD40/YVTN_repeat-like_dom_sf"/>
</dbReference>
<dbReference type="AlphaFoldDB" id="A0A9C9K058"/>
<reference evidence="1" key="1">
    <citation type="journal article" date="2020" name="mSystems">
        <title>Genome- and Community-Level Interaction Insights into Carbon Utilization and Element Cycling Functions of Hydrothermarchaeota in Hydrothermal Sediment.</title>
        <authorList>
            <person name="Zhou Z."/>
            <person name="Liu Y."/>
            <person name="Xu W."/>
            <person name="Pan J."/>
            <person name="Luo Z.H."/>
            <person name="Li M."/>
        </authorList>
    </citation>
    <scope>NUCLEOTIDE SEQUENCE</scope>
    <source>
        <strain evidence="1">HyVt-388</strain>
    </source>
</reference>
<dbReference type="SUPFAM" id="SSF110296">
    <property type="entry name" value="Oligoxyloglucan reducing end-specific cellobiohydrolase"/>
    <property type="match status" value="1"/>
</dbReference>
<dbReference type="Gene3D" id="2.130.10.10">
    <property type="entry name" value="YVTN repeat-like/Quinoprotein amine dehydrogenase"/>
    <property type="match status" value="2"/>
</dbReference>
<feature type="non-terminal residue" evidence="1">
    <location>
        <position position="201"/>
    </location>
</feature>
<evidence type="ECO:0008006" key="3">
    <source>
        <dbReference type="Google" id="ProtNLM"/>
    </source>
</evidence>
<accession>A0A9C9K058</accession>